<accession>A0A1L9N479</accession>
<dbReference type="PANTHER" id="PTHR10039">
    <property type="entry name" value="AMELOGENIN"/>
    <property type="match status" value="1"/>
</dbReference>
<evidence type="ECO:0000256" key="1">
    <source>
        <dbReference type="ARBA" id="ARBA00022737"/>
    </source>
</evidence>
<dbReference type="SUPFAM" id="SSF48452">
    <property type="entry name" value="TPR-like"/>
    <property type="match status" value="1"/>
</dbReference>
<gene>
    <name evidence="3" type="ORF">ASPTUDRAFT_29988</name>
</gene>
<dbReference type="EMBL" id="KV878203">
    <property type="protein sequence ID" value="OJI83991.1"/>
    <property type="molecule type" value="Genomic_DNA"/>
</dbReference>
<name>A0A1L9N479_ASPTC</name>
<dbReference type="VEuPathDB" id="FungiDB:ASPTUDRAFT_29988"/>
<dbReference type="Pfam" id="PF24883">
    <property type="entry name" value="NPHP3_N"/>
    <property type="match status" value="1"/>
</dbReference>
<keyword evidence="4" id="KW-1185">Reference proteome</keyword>
<evidence type="ECO:0000313" key="4">
    <source>
        <dbReference type="Proteomes" id="UP000184304"/>
    </source>
</evidence>
<organism evidence="3 4">
    <name type="scientific">Aspergillus tubingensis (strain CBS 134.48)</name>
    <dbReference type="NCBI Taxonomy" id="767770"/>
    <lineage>
        <taxon>Eukaryota</taxon>
        <taxon>Fungi</taxon>
        <taxon>Dikarya</taxon>
        <taxon>Ascomycota</taxon>
        <taxon>Pezizomycotina</taxon>
        <taxon>Eurotiomycetes</taxon>
        <taxon>Eurotiomycetidae</taxon>
        <taxon>Eurotiales</taxon>
        <taxon>Aspergillaceae</taxon>
        <taxon>Aspergillus</taxon>
        <taxon>Aspergillus subgen. Circumdati</taxon>
    </lineage>
</organism>
<dbReference type="OrthoDB" id="6415790at2759"/>
<dbReference type="InterPro" id="IPR056884">
    <property type="entry name" value="NPHP3-like_N"/>
</dbReference>
<keyword evidence="1" id="KW-0677">Repeat</keyword>
<reference evidence="4" key="1">
    <citation type="journal article" date="2017" name="Genome Biol.">
        <title>Comparative genomics reveals high biological diversity and specific adaptations in the industrially and medically important fungal genus Aspergillus.</title>
        <authorList>
            <person name="de Vries R.P."/>
            <person name="Riley R."/>
            <person name="Wiebenga A."/>
            <person name="Aguilar-Osorio G."/>
            <person name="Amillis S."/>
            <person name="Uchima C.A."/>
            <person name="Anderluh G."/>
            <person name="Asadollahi M."/>
            <person name="Askin M."/>
            <person name="Barry K."/>
            <person name="Battaglia E."/>
            <person name="Bayram O."/>
            <person name="Benocci T."/>
            <person name="Braus-Stromeyer S.A."/>
            <person name="Caldana C."/>
            <person name="Canovas D."/>
            <person name="Cerqueira G.C."/>
            <person name="Chen F."/>
            <person name="Chen W."/>
            <person name="Choi C."/>
            <person name="Clum A."/>
            <person name="Dos Santos R.A."/>
            <person name="Damasio A.R."/>
            <person name="Diallinas G."/>
            <person name="Emri T."/>
            <person name="Fekete E."/>
            <person name="Flipphi M."/>
            <person name="Freyberg S."/>
            <person name="Gallo A."/>
            <person name="Gournas C."/>
            <person name="Habgood R."/>
            <person name="Hainaut M."/>
            <person name="Harispe M.L."/>
            <person name="Henrissat B."/>
            <person name="Hilden K.S."/>
            <person name="Hope R."/>
            <person name="Hossain A."/>
            <person name="Karabika E."/>
            <person name="Karaffa L."/>
            <person name="Karanyi Z."/>
            <person name="Krasevec N."/>
            <person name="Kuo A."/>
            <person name="Kusch H."/>
            <person name="LaButti K."/>
            <person name="Lagendijk E.L."/>
            <person name="Lapidus A."/>
            <person name="Levasseur A."/>
            <person name="Lindquist E."/>
            <person name="Lipzen A."/>
            <person name="Logrieco A.F."/>
            <person name="MacCabe A."/>
            <person name="Maekelae M.R."/>
            <person name="Malavazi I."/>
            <person name="Melin P."/>
            <person name="Meyer V."/>
            <person name="Mielnichuk N."/>
            <person name="Miskei M."/>
            <person name="Molnar A.P."/>
            <person name="Mule G."/>
            <person name="Ngan C.Y."/>
            <person name="Orejas M."/>
            <person name="Orosz E."/>
            <person name="Ouedraogo J.P."/>
            <person name="Overkamp K.M."/>
            <person name="Park H.-S."/>
            <person name="Perrone G."/>
            <person name="Piumi F."/>
            <person name="Punt P.J."/>
            <person name="Ram A.F."/>
            <person name="Ramon A."/>
            <person name="Rauscher S."/>
            <person name="Record E."/>
            <person name="Riano-Pachon D.M."/>
            <person name="Robert V."/>
            <person name="Roehrig J."/>
            <person name="Ruller R."/>
            <person name="Salamov A."/>
            <person name="Salih N.S."/>
            <person name="Samson R.A."/>
            <person name="Sandor E."/>
            <person name="Sanguinetti M."/>
            <person name="Schuetze T."/>
            <person name="Sepcic K."/>
            <person name="Shelest E."/>
            <person name="Sherlock G."/>
            <person name="Sophianopoulou V."/>
            <person name="Squina F.M."/>
            <person name="Sun H."/>
            <person name="Susca A."/>
            <person name="Todd R.B."/>
            <person name="Tsang A."/>
            <person name="Unkles S.E."/>
            <person name="van de Wiele N."/>
            <person name="van Rossen-Uffink D."/>
            <person name="Oliveira J.V."/>
            <person name="Vesth T.C."/>
            <person name="Visser J."/>
            <person name="Yu J.-H."/>
            <person name="Zhou M."/>
            <person name="Andersen M.R."/>
            <person name="Archer D.B."/>
            <person name="Baker S.E."/>
            <person name="Benoit I."/>
            <person name="Brakhage A.A."/>
            <person name="Braus G.H."/>
            <person name="Fischer R."/>
            <person name="Frisvad J.C."/>
            <person name="Goldman G.H."/>
            <person name="Houbraken J."/>
            <person name="Oakley B."/>
            <person name="Pocsi I."/>
            <person name="Scazzocchio C."/>
            <person name="Seiboth B."/>
            <person name="vanKuyk P.A."/>
            <person name="Wortman J."/>
            <person name="Dyer P.S."/>
            <person name="Grigoriev I.V."/>
        </authorList>
    </citation>
    <scope>NUCLEOTIDE SEQUENCE [LARGE SCALE GENOMIC DNA]</scope>
    <source>
        <strain evidence="4">CBS 134.48</strain>
    </source>
</reference>
<proteinExistence type="predicted"/>
<feature type="domain" description="Nephrocystin 3-like N-terminal" evidence="2">
    <location>
        <begin position="374"/>
        <end position="545"/>
    </location>
</feature>
<evidence type="ECO:0000259" key="2">
    <source>
        <dbReference type="Pfam" id="PF24883"/>
    </source>
</evidence>
<sequence length="1602" mass="182614">MKDVKSLLNRKDGDDERLGYGEESMTQLWDKAFAKAKGDLKFDPAEEAHLADFHSASDPLAQTEALFRDWRHPQADKFGNKLREPVQQCMSWAQKACTYVEGHASGTVCIWLFQRISLNYLTNLVCRTSQAARWGHIVFAQGKPCAGISAPSHQPNFDQIAHTKQAAQDVSADLNTVQATFQTITAAMQEIDTFDKYPVVTPTAKQSLVGVFIALLQFCSYVGHDLRSQKRISRSTQVTEKCASFVSRVATKGFPTIALFAKKLFNYQTDLTSGKCEKVEQAIKNFHKSIKIEGYNDTKEIKDGVNWLIKNTNTKMQQTAFSFDMHSMSEKGNVFDKLTKTLQSKLNLNLTVMSQMATRMDSFMPQLIDDGLLWVEKNDYFRKWLYPHGTCPLLYFKGGDGVGKTFLTAHCYQLIPSIAGRDQTLVQKETVRQQLIVTYFLFEPGMQYNQSFASVVASILFQIAAQDPKWCDAIATKPVLDSRDAKMVWDELVLKRFEKRSHSSEQLYILLDGISEMQPKERESLLGLLYETLGERNHRIWVLLTGSHDQGELFPSDLAEKASIPEISMWNTDPLQDKIILQRMSSFNKLSHLLRFHQDLVKEVSDFIKHLSEGNLSVLDQTIEIMEQYEVKGPKSFGRFKEMIGDGEDALVRRALAKDNEPLEKAVKKVLFWCAFAKQTLTVTNLNQILALDDDARMLPPDLGPSNLDRELYWCSRPEHETENSNQKSRKTPSIGDYQYIEFRNAKVRECVKRGQFQPGLDVNAEKVNIFVTLCDVLCDHKADKPTALCQYAACHLIQHLKDIDREIVPQWQRPSTKDAKKGFKDKMSHYRDMRPTKPQEIPNRELKKVGEALGRVLTNETGVSSVFEDILWNSSDRQIHFDIYDTDKARSTNELVRAWIEKLTERDERENLSLPTQIWTWAQALKKRPEGMLEDLAKGHIRSWVQKSTPEGAKGPYRLAYRALFNTGQYKHWSRDDDQISAKIARDLFLWCRDSRTRFAQARLTAALLLYECDDQVDRDYALFLYEQNRYLDDSMCAEKLYSLLGLAEHSVSKAGVNGVDEWTKVKEYTDEALKCWKDTDAALRPNFNLDRCRRVYMLSVQACMALGDKTRAHDRCIEVLSGEFKNKRGLNYFLTILVQIYAEKEDHMAIINTVERQMATQATNFIPTWLMSRSRQTNKDDWLRRAAVATGNVEVVIRIYDSAINYWAYQGLFHETCVMLSELAIIYRQDCHAIRMAEDIFNRILDAMMRDETLQVDSKLLSIIITERFDIYYNRFGKTKVQQSKMSLCYAASDLINNVRVADVIESSAKANALITLAKMFSLMNHKRRAYELVEQAFKLCIADLDDWVDGNDMSAFRTLAKVLYWLNLKKDAGIAASLIFDRANADAVQVSEDEFQITLSAYLHDRTAPKPAVDGWMGLKVDPSSPAAAPAAHPGEPLSPQSVKSACTCHCSVDSTNESPTTAVTTPDSMPIPDETIDVDESNGCTLQCMGPCNKPKLSKWDLEAPQWYMCLDCPATDYCNDCNKSRAGLRASPDKGLWSKMCWGNHSFIEQPIKGWKGVKDGVIRVGDSSRGVRDWLTDVRERGNQEIKNYLNKINKK</sequence>
<evidence type="ECO:0000313" key="3">
    <source>
        <dbReference type="EMBL" id="OJI83991.1"/>
    </source>
</evidence>
<dbReference type="InterPro" id="IPR011990">
    <property type="entry name" value="TPR-like_helical_dom_sf"/>
</dbReference>
<dbReference type="STRING" id="767770.A0A1L9N479"/>
<protein>
    <recommendedName>
        <fullName evidence="2">Nephrocystin 3-like N-terminal domain-containing protein</fullName>
    </recommendedName>
</protein>
<dbReference type="OMA" id="CHAIRMA"/>
<dbReference type="Proteomes" id="UP000184304">
    <property type="component" value="Unassembled WGS sequence"/>
</dbReference>
<dbReference type="PANTHER" id="PTHR10039:SF16">
    <property type="entry name" value="GPI INOSITOL-DEACYLASE"/>
    <property type="match status" value="1"/>
</dbReference>